<evidence type="ECO:0000256" key="2">
    <source>
        <dbReference type="SAM" id="MobiDB-lite"/>
    </source>
</evidence>
<dbReference type="Proteomes" id="UP000267096">
    <property type="component" value="Unassembled WGS sequence"/>
</dbReference>
<dbReference type="OrthoDB" id="5872583at2759"/>
<dbReference type="GO" id="GO:0042302">
    <property type="term" value="F:structural constituent of cuticle"/>
    <property type="evidence" value="ECO:0007669"/>
    <property type="project" value="InterPro"/>
</dbReference>
<dbReference type="AlphaFoldDB" id="A0A0M3KBM3"/>
<evidence type="ECO:0000313" key="5">
    <source>
        <dbReference type="EMBL" id="VDK61414.1"/>
    </source>
</evidence>
<reference evidence="7" key="1">
    <citation type="submission" date="2017-02" db="UniProtKB">
        <authorList>
            <consortium name="WormBaseParasite"/>
        </authorList>
    </citation>
    <scope>IDENTIFICATION</scope>
</reference>
<evidence type="ECO:0000313" key="7">
    <source>
        <dbReference type="WBParaSite" id="ASIM_0001837001-mRNA-1"/>
    </source>
</evidence>
<dbReference type="PANTHER" id="PTHR24637:SF310">
    <property type="entry name" value="NEMATODE CUTICLE COLLAGEN N-TERMINAL DOMAIN-CONTAINING PROTEIN"/>
    <property type="match status" value="1"/>
</dbReference>
<feature type="compositionally biased region" description="Pro residues" evidence="2">
    <location>
        <begin position="215"/>
        <end position="226"/>
    </location>
</feature>
<gene>
    <name evidence="5" type="ORF">ASIM_LOCUS17771</name>
</gene>
<feature type="region of interest" description="Disordered" evidence="2">
    <location>
        <begin position="166"/>
        <end position="354"/>
    </location>
</feature>
<keyword evidence="3" id="KW-0812">Transmembrane</keyword>
<name>A0A0M3KBM3_ANISI</name>
<protein>
    <submittedName>
        <fullName evidence="7">Col_cuticle_N domain-containing protein</fullName>
    </submittedName>
</protein>
<dbReference type="EMBL" id="UYRR01034556">
    <property type="protein sequence ID" value="VDK61414.1"/>
    <property type="molecule type" value="Genomic_DNA"/>
</dbReference>
<dbReference type="Pfam" id="PF01391">
    <property type="entry name" value="Collagen"/>
    <property type="match status" value="2"/>
</dbReference>
<dbReference type="InterPro" id="IPR002486">
    <property type="entry name" value="Col_cuticle_N"/>
</dbReference>
<feature type="compositionally biased region" description="Basic and acidic residues" evidence="2">
    <location>
        <begin position="326"/>
        <end position="346"/>
    </location>
</feature>
<evidence type="ECO:0000259" key="4">
    <source>
        <dbReference type="SMART" id="SM01088"/>
    </source>
</evidence>
<keyword evidence="3" id="KW-0472">Membrane</keyword>
<organism evidence="7">
    <name type="scientific">Anisakis simplex</name>
    <name type="common">Herring worm</name>
    <dbReference type="NCBI Taxonomy" id="6269"/>
    <lineage>
        <taxon>Eukaryota</taxon>
        <taxon>Metazoa</taxon>
        <taxon>Ecdysozoa</taxon>
        <taxon>Nematoda</taxon>
        <taxon>Chromadorea</taxon>
        <taxon>Rhabditida</taxon>
        <taxon>Spirurina</taxon>
        <taxon>Ascaridomorpha</taxon>
        <taxon>Ascaridoidea</taxon>
        <taxon>Anisakidae</taxon>
        <taxon>Anisakis</taxon>
        <taxon>Anisakis simplex complex</taxon>
    </lineage>
</organism>
<keyword evidence="6" id="KW-1185">Reference proteome</keyword>
<dbReference type="WBParaSite" id="ASIM_0001837001-mRNA-1">
    <property type="protein sequence ID" value="ASIM_0001837001-mRNA-1"/>
    <property type="gene ID" value="ASIM_0001837001"/>
</dbReference>
<dbReference type="SMART" id="SM01088">
    <property type="entry name" value="Col_cuticle_N"/>
    <property type="match status" value="1"/>
</dbReference>
<feature type="transmembrane region" description="Helical" evidence="3">
    <location>
        <begin position="61"/>
        <end position="84"/>
    </location>
</feature>
<dbReference type="InterPro" id="IPR008160">
    <property type="entry name" value="Collagen"/>
</dbReference>
<evidence type="ECO:0000256" key="3">
    <source>
        <dbReference type="SAM" id="Phobius"/>
    </source>
</evidence>
<dbReference type="PANTHER" id="PTHR24637">
    <property type="entry name" value="COLLAGEN"/>
    <property type="match status" value="1"/>
</dbReference>
<keyword evidence="3" id="KW-1133">Transmembrane helix</keyword>
<evidence type="ECO:0000313" key="6">
    <source>
        <dbReference type="Proteomes" id="UP000267096"/>
    </source>
</evidence>
<keyword evidence="1" id="KW-0677">Repeat</keyword>
<feature type="domain" description="Nematode cuticle collagen N-terminal" evidence="4">
    <location>
        <begin position="60"/>
        <end position="112"/>
    </location>
</feature>
<dbReference type="Pfam" id="PF01484">
    <property type="entry name" value="Col_cuticle_N"/>
    <property type="match status" value="1"/>
</dbReference>
<reference evidence="5 6" key="2">
    <citation type="submission" date="2018-11" db="EMBL/GenBank/DDBJ databases">
        <authorList>
            <consortium name="Pathogen Informatics"/>
        </authorList>
    </citation>
    <scope>NUCLEOTIDE SEQUENCE [LARGE SCALE GENOMIC DNA]</scope>
</reference>
<proteinExistence type="predicted"/>
<evidence type="ECO:0000256" key="1">
    <source>
        <dbReference type="ARBA" id="ARBA00022737"/>
    </source>
</evidence>
<accession>A0A0M3KBM3</accession>
<sequence>MTCHLIREEWLVFMRLFIFPREDYAKRRYRTSDANGRHLFQMDDKITLFERQREAETLRKYAFCGVALSAIATMFCVMLVPMLYNYMQHMQAIMQNEVDFCRSRSANIWREVTRTQVLVDVPGVQRSKRSYASNADSMPTRSDWRSYEIRSATPMVESCCGCGMSPPGPPGPAGPNGKDGTDGEPGAPGKNGTDALLPATAAPRDWCFDCEDGPQGPPGGPGPKGPPGKRGSYGAPGIKGQPGRPGKIGTAGPHGQPGKPGDKGPQGKPGKVIDVEGPAGVRGPSGPPGPQGADGAPGKPGKPGPDGPLGSPGDPGKDGAPGRAGQDGRRGPDGERGNGGRCDHCPPPRTAPGY</sequence>